<gene>
    <name evidence="1" type="ORF">METZ01_LOCUS181627</name>
</gene>
<protein>
    <submittedName>
        <fullName evidence="1">Uncharacterized protein</fullName>
    </submittedName>
</protein>
<proteinExistence type="predicted"/>
<accession>A0A382CTZ7</accession>
<dbReference type="EMBL" id="UINC01035793">
    <property type="protein sequence ID" value="SVB28773.1"/>
    <property type="molecule type" value="Genomic_DNA"/>
</dbReference>
<name>A0A382CTZ7_9ZZZZ</name>
<organism evidence="1">
    <name type="scientific">marine metagenome</name>
    <dbReference type="NCBI Taxonomy" id="408172"/>
    <lineage>
        <taxon>unclassified sequences</taxon>
        <taxon>metagenomes</taxon>
        <taxon>ecological metagenomes</taxon>
    </lineage>
</organism>
<evidence type="ECO:0000313" key="1">
    <source>
        <dbReference type="EMBL" id="SVB28773.1"/>
    </source>
</evidence>
<dbReference type="AlphaFoldDB" id="A0A382CTZ7"/>
<sequence>MFGLAVVETADAAPSNTVKEIKIGRMGRILLLESYLFAPPRYSTLMSEANRFYLGGGLL</sequence>
<reference evidence="1" key="1">
    <citation type="submission" date="2018-05" db="EMBL/GenBank/DDBJ databases">
        <authorList>
            <person name="Lanie J.A."/>
            <person name="Ng W.-L."/>
            <person name="Kazmierczak K.M."/>
            <person name="Andrzejewski T.M."/>
            <person name="Davidsen T.M."/>
            <person name="Wayne K.J."/>
            <person name="Tettelin H."/>
            <person name="Glass J.I."/>
            <person name="Rusch D."/>
            <person name="Podicherti R."/>
            <person name="Tsui H.-C.T."/>
            <person name="Winkler M.E."/>
        </authorList>
    </citation>
    <scope>NUCLEOTIDE SEQUENCE</scope>
</reference>